<gene>
    <name evidence="5" type="ORF">ZHD862_LOCUS9996</name>
</gene>
<dbReference type="GO" id="GO:0016579">
    <property type="term" value="P:protein deubiquitination"/>
    <property type="evidence" value="ECO:0007669"/>
    <property type="project" value="TreeGrafter"/>
</dbReference>
<dbReference type="InterPro" id="IPR042266">
    <property type="entry name" value="PPPDE_sf"/>
</dbReference>
<dbReference type="Pfam" id="PF05903">
    <property type="entry name" value="Peptidase_C97"/>
    <property type="match status" value="1"/>
</dbReference>
<protein>
    <recommendedName>
        <fullName evidence="4">PPPDE domain-containing protein</fullName>
    </recommendedName>
</protein>
<dbReference type="AlphaFoldDB" id="A0A814D452"/>
<keyword evidence="2" id="KW-0645">Protease</keyword>
<dbReference type="PANTHER" id="PTHR12378:SF80">
    <property type="entry name" value="IP06716P-RELATED"/>
    <property type="match status" value="1"/>
</dbReference>
<evidence type="ECO:0000259" key="4">
    <source>
        <dbReference type="PROSITE" id="PS51858"/>
    </source>
</evidence>
<dbReference type="PROSITE" id="PS51858">
    <property type="entry name" value="PPPDE"/>
    <property type="match status" value="1"/>
</dbReference>
<dbReference type="SMART" id="SM01179">
    <property type="entry name" value="DUF862"/>
    <property type="match status" value="1"/>
</dbReference>
<evidence type="ECO:0000256" key="2">
    <source>
        <dbReference type="ARBA" id="ARBA00022670"/>
    </source>
</evidence>
<dbReference type="Gene3D" id="3.90.1720.30">
    <property type="entry name" value="PPPDE domains"/>
    <property type="match status" value="1"/>
</dbReference>
<proteinExistence type="inferred from homology"/>
<dbReference type="Proteomes" id="UP000663864">
    <property type="component" value="Unassembled WGS sequence"/>
</dbReference>
<evidence type="ECO:0000313" key="5">
    <source>
        <dbReference type="EMBL" id="CAF0950805.1"/>
    </source>
</evidence>
<comment type="similarity">
    <text evidence="1">Belongs to the DeSI family.</text>
</comment>
<dbReference type="GO" id="GO:0006508">
    <property type="term" value="P:proteolysis"/>
    <property type="evidence" value="ECO:0007669"/>
    <property type="project" value="UniProtKB-KW"/>
</dbReference>
<feature type="domain" description="PPPDE" evidence="4">
    <location>
        <begin position="11"/>
        <end position="169"/>
    </location>
</feature>
<evidence type="ECO:0000256" key="1">
    <source>
        <dbReference type="ARBA" id="ARBA00008140"/>
    </source>
</evidence>
<keyword evidence="3" id="KW-0378">Hydrolase</keyword>
<evidence type="ECO:0000256" key="3">
    <source>
        <dbReference type="ARBA" id="ARBA00022801"/>
    </source>
</evidence>
<dbReference type="PANTHER" id="PTHR12378">
    <property type="entry name" value="DESUMOYLATING ISOPEPTIDASE"/>
    <property type="match status" value="1"/>
</dbReference>
<reference evidence="5" key="1">
    <citation type="submission" date="2021-02" db="EMBL/GenBank/DDBJ databases">
        <authorList>
            <person name="Nowell W R."/>
        </authorList>
    </citation>
    <scope>NUCLEOTIDE SEQUENCE</scope>
</reference>
<dbReference type="GO" id="GO:0101005">
    <property type="term" value="F:deubiquitinase activity"/>
    <property type="evidence" value="ECO:0007669"/>
    <property type="project" value="TreeGrafter"/>
</dbReference>
<comment type="caution">
    <text evidence="5">The sequence shown here is derived from an EMBL/GenBank/DDBJ whole genome shotgun (WGS) entry which is preliminary data.</text>
</comment>
<sequence length="277" mass="32351">MISHSTQSSKRSIRLNVYYLTPYRSLHTIFNLVTLGLFTPYHSAIEIEGSEYTYYGHPFHFSGVMSSTPNKVAMMLAYSKIYGHTLLSNIDIETKAHELAFMGVHYKLLHFNCNTFADVFLYALTKHHLPGWITRPERCLRRIHCMHRLFNENEDISTRIVSALYIKSTGDQAAVFNLLGIVNDQHLTTFYEVMLQDYISHGRIPNFERLYQLSDLQIKDYLTYIHNHFLSTFPTKQSITLNKIFDNLASIQRQLNRFEKRLNISSIDEINKQISNE</sequence>
<dbReference type="InterPro" id="IPR008580">
    <property type="entry name" value="PPPDE_dom"/>
</dbReference>
<accession>A0A814D452</accession>
<dbReference type="EMBL" id="CAJNOT010000351">
    <property type="protein sequence ID" value="CAF0950805.1"/>
    <property type="molecule type" value="Genomic_DNA"/>
</dbReference>
<evidence type="ECO:0000313" key="6">
    <source>
        <dbReference type="Proteomes" id="UP000663864"/>
    </source>
</evidence>
<organism evidence="5 6">
    <name type="scientific">Rotaria sordida</name>
    <dbReference type="NCBI Taxonomy" id="392033"/>
    <lineage>
        <taxon>Eukaryota</taxon>
        <taxon>Metazoa</taxon>
        <taxon>Spiralia</taxon>
        <taxon>Gnathifera</taxon>
        <taxon>Rotifera</taxon>
        <taxon>Eurotatoria</taxon>
        <taxon>Bdelloidea</taxon>
        <taxon>Philodinida</taxon>
        <taxon>Philodinidae</taxon>
        <taxon>Rotaria</taxon>
    </lineage>
</organism>
<name>A0A814D452_9BILA</name>